<dbReference type="Pfam" id="PF18052">
    <property type="entry name" value="Rx_N"/>
    <property type="match status" value="1"/>
</dbReference>
<proteinExistence type="predicted"/>
<dbReference type="Gene3D" id="1.20.5.4130">
    <property type="match status" value="1"/>
</dbReference>
<feature type="domain" description="Disease resistance N-terminal" evidence="5">
    <location>
        <begin position="6"/>
        <end position="83"/>
    </location>
</feature>
<gene>
    <name evidence="6" type="ORF">TEA_004102</name>
</gene>
<keyword evidence="3" id="KW-0611">Plant defense</keyword>
<evidence type="ECO:0000256" key="1">
    <source>
        <dbReference type="ARBA" id="ARBA00022737"/>
    </source>
</evidence>
<evidence type="ECO:0000313" key="7">
    <source>
        <dbReference type="Proteomes" id="UP000306102"/>
    </source>
</evidence>
<comment type="caution">
    <text evidence="6">The sequence shown here is derived from an EMBL/GenBank/DDBJ whole genome shotgun (WGS) entry which is preliminary data.</text>
</comment>
<organism evidence="6 7">
    <name type="scientific">Camellia sinensis var. sinensis</name>
    <name type="common">China tea</name>
    <dbReference type="NCBI Taxonomy" id="542762"/>
    <lineage>
        <taxon>Eukaryota</taxon>
        <taxon>Viridiplantae</taxon>
        <taxon>Streptophyta</taxon>
        <taxon>Embryophyta</taxon>
        <taxon>Tracheophyta</taxon>
        <taxon>Spermatophyta</taxon>
        <taxon>Magnoliopsida</taxon>
        <taxon>eudicotyledons</taxon>
        <taxon>Gunneridae</taxon>
        <taxon>Pentapetalae</taxon>
        <taxon>asterids</taxon>
        <taxon>Ericales</taxon>
        <taxon>Theaceae</taxon>
        <taxon>Camellia</taxon>
    </lineage>
</organism>
<keyword evidence="1" id="KW-0677">Repeat</keyword>
<evidence type="ECO:0000259" key="5">
    <source>
        <dbReference type="Pfam" id="PF18052"/>
    </source>
</evidence>
<name>A0A4S4EL61_CAMSN</name>
<evidence type="ECO:0000313" key="6">
    <source>
        <dbReference type="EMBL" id="THG16825.1"/>
    </source>
</evidence>
<evidence type="ECO:0000256" key="4">
    <source>
        <dbReference type="ARBA" id="ARBA00022840"/>
    </source>
</evidence>
<evidence type="ECO:0000256" key="3">
    <source>
        <dbReference type="ARBA" id="ARBA00022821"/>
    </source>
</evidence>
<dbReference type="Proteomes" id="UP000306102">
    <property type="component" value="Unassembled WGS sequence"/>
</dbReference>
<dbReference type="GO" id="GO:0006952">
    <property type="term" value="P:defense response"/>
    <property type="evidence" value="ECO:0007669"/>
    <property type="project" value="UniProtKB-KW"/>
</dbReference>
<dbReference type="InterPro" id="IPR038005">
    <property type="entry name" value="RX-like_CC"/>
</dbReference>
<dbReference type="InterPro" id="IPR041118">
    <property type="entry name" value="Rx_N"/>
</dbReference>
<keyword evidence="4" id="KW-0067">ATP-binding</keyword>
<dbReference type="STRING" id="542762.A0A4S4EL61"/>
<keyword evidence="2" id="KW-0547">Nucleotide-binding</keyword>
<dbReference type="GO" id="GO:0005524">
    <property type="term" value="F:ATP binding"/>
    <property type="evidence" value="ECO:0007669"/>
    <property type="project" value="UniProtKB-KW"/>
</dbReference>
<protein>
    <recommendedName>
        <fullName evidence="5">Disease resistance N-terminal domain-containing protein</fullName>
    </recommendedName>
</protein>
<evidence type="ECO:0000256" key="2">
    <source>
        <dbReference type="ARBA" id="ARBA00022741"/>
    </source>
</evidence>
<reference evidence="6 7" key="1">
    <citation type="journal article" date="2018" name="Proc. Natl. Acad. Sci. U.S.A.">
        <title>Draft genome sequence of Camellia sinensis var. sinensis provides insights into the evolution of the tea genome and tea quality.</title>
        <authorList>
            <person name="Wei C."/>
            <person name="Yang H."/>
            <person name="Wang S."/>
            <person name="Zhao J."/>
            <person name="Liu C."/>
            <person name="Gao L."/>
            <person name="Xia E."/>
            <person name="Lu Y."/>
            <person name="Tai Y."/>
            <person name="She G."/>
            <person name="Sun J."/>
            <person name="Cao H."/>
            <person name="Tong W."/>
            <person name="Gao Q."/>
            <person name="Li Y."/>
            <person name="Deng W."/>
            <person name="Jiang X."/>
            <person name="Wang W."/>
            <person name="Chen Q."/>
            <person name="Zhang S."/>
            <person name="Li H."/>
            <person name="Wu J."/>
            <person name="Wang P."/>
            <person name="Li P."/>
            <person name="Shi C."/>
            <person name="Zheng F."/>
            <person name="Jian J."/>
            <person name="Huang B."/>
            <person name="Shan D."/>
            <person name="Shi M."/>
            <person name="Fang C."/>
            <person name="Yue Y."/>
            <person name="Li F."/>
            <person name="Li D."/>
            <person name="Wei S."/>
            <person name="Han B."/>
            <person name="Jiang C."/>
            <person name="Yin Y."/>
            <person name="Xia T."/>
            <person name="Zhang Z."/>
            <person name="Bennetzen J.L."/>
            <person name="Zhao S."/>
            <person name="Wan X."/>
        </authorList>
    </citation>
    <scope>NUCLEOTIDE SEQUENCE [LARGE SCALE GENOMIC DNA]</scope>
    <source>
        <strain evidence="7">cv. Shuchazao</strain>
        <tissue evidence="6">Leaf</tissue>
    </source>
</reference>
<dbReference type="AlphaFoldDB" id="A0A4S4EL61"/>
<accession>A0A4S4EL61</accession>
<dbReference type="CDD" id="cd14798">
    <property type="entry name" value="RX-CC_like"/>
    <property type="match status" value="1"/>
</dbReference>
<keyword evidence="7" id="KW-1185">Reference proteome</keyword>
<dbReference type="EMBL" id="SDRB02003834">
    <property type="protein sequence ID" value="THG16825.1"/>
    <property type="molecule type" value="Genomic_DNA"/>
</dbReference>
<sequence>MAETTVDFLMENLKQLMHHKINLNEDEKDQIESLYVEFGFLRTFLKDCDEKLYEPKQVSNLVKRIRDLANKAEDTIDLFVVNVVLNVKMGHVCDRSLNLGHVKEEIEAIKTELEICEKQSPDMEAIQEEKSSGGDFSRVKTLVDVGEEEIVVGLEDEAL</sequence>